<comment type="subcellular location">
    <subcellularLocation>
        <location evidence="1">Membrane</location>
        <topology evidence="1">Multi-pass membrane protein</topology>
    </subcellularLocation>
</comment>
<protein>
    <submittedName>
        <fullName evidence="6">Colicin V</fullName>
    </submittedName>
</protein>
<dbReference type="STRING" id="45056.Lade_0526"/>
<dbReference type="PANTHER" id="PTHR36926:SF1">
    <property type="entry name" value="COLICIN V PRODUCTION PROTEIN"/>
    <property type="match status" value="1"/>
</dbReference>
<name>A0A0W0R4A5_9GAMM</name>
<keyword evidence="7" id="KW-1185">Reference proteome</keyword>
<dbReference type="Proteomes" id="UP000054859">
    <property type="component" value="Unassembled WGS sequence"/>
</dbReference>
<evidence type="ECO:0000256" key="4">
    <source>
        <dbReference type="ARBA" id="ARBA00023136"/>
    </source>
</evidence>
<dbReference type="PATRIC" id="fig|45056.6.peg.547"/>
<keyword evidence="2 5" id="KW-0812">Transmembrane</keyword>
<evidence type="ECO:0000313" key="7">
    <source>
        <dbReference type="Proteomes" id="UP000054859"/>
    </source>
</evidence>
<comment type="caution">
    <text evidence="6">The sequence shown here is derived from an EMBL/GenBank/DDBJ whole genome shotgun (WGS) entry which is preliminary data.</text>
</comment>
<evidence type="ECO:0000313" key="6">
    <source>
        <dbReference type="EMBL" id="KTC65868.1"/>
    </source>
</evidence>
<reference evidence="6 7" key="1">
    <citation type="submission" date="2015-11" db="EMBL/GenBank/DDBJ databases">
        <title>Identification of large and diverse effector repertoires of 38 Legionella species.</title>
        <authorList>
            <person name="Burstein D."/>
            <person name="Amaro F."/>
            <person name="Zusman T."/>
            <person name="Lifshitz Z."/>
            <person name="Cohen O."/>
            <person name="Gilbert J.A."/>
            <person name="Pupko T."/>
            <person name="Shuman H.A."/>
            <person name="Segal G."/>
        </authorList>
    </citation>
    <scope>NUCLEOTIDE SEQUENCE [LARGE SCALE GENOMIC DNA]</scope>
    <source>
        <strain evidence="6 7">1762-AUS-E</strain>
    </source>
</reference>
<keyword evidence="4 5" id="KW-0472">Membrane</keyword>
<gene>
    <name evidence="6" type="primary">dedE</name>
    <name evidence="6" type="ORF">Lade_0526</name>
</gene>
<dbReference type="InterPro" id="IPR052719">
    <property type="entry name" value="CvpA-like"/>
</dbReference>
<evidence type="ECO:0000256" key="2">
    <source>
        <dbReference type="ARBA" id="ARBA00022692"/>
    </source>
</evidence>
<evidence type="ECO:0000256" key="3">
    <source>
        <dbReference type="ARBA" id="ARBA00022989"/>
    </source>
</evidence>
<keyword evidence="3 5" id="KW-1133">Transmembrane helix</keyword>
<feature type="transmembrane region" description="Helical" evidence="5">
    <location>
        <begin position="6"/>
        <end position="23"/>
    </location>
</feature>
<dbReference type="InterPro" id="IPR003825">
    <property type="entry name" value="Colicin-V_CvpA"/>
</dbReference>
<dbReference type="EMBL" id="LNKA01000001">
    <property type="protein sequence ID" value="KTC65868.1"/>
    <property type="molecule type" value="Genomic_DNA"/>
</dbReference>
<dbReference type="OrthoDB" id="9810601at2"/>
<dbReference type="GO" id="GO:0016020">
    <property type="term" value="C:membrane"/>
    <property type="evidence" value="ECO:0007669"/>
    <property type="project" value="UniProtKB-SubCell"/>
</dbReference>
<feature type="transmembrane region" description="Helical" evidence="5">
    <location>
        <begin position="102"/>
        <end position="123"/>
    </location>
</feature>
<dbReference type="PANTHER" id="PTHR36926">
    <property type="entry name" value="COLICIN V PRODUCTION PROTEIN"/>
    <property type="match status" value="1"/>
</dbReference>
<evidence type="ECO:0000256" key="5">
    <source>
        <dbReference type="SAM" id="Phobius"/>
    </source>
</evidence>
<dbReference type="RefSeq" id="WP_058461593.1">
    <property type="nucleotide sequence ID" value="NZ_CAAAHS010000004.1"/>
</dbReference>
<dbReference type="AlphaFoldDB" id="A0A0W0R4A5"/>
<organism evidence="6 7">
    <name type="scientific">Legionella adelaidensis</name>
    <dbReference type="NCBI Taxonomy" id="45056"/>
    <lineage>
        <taxon>Bacteria</taxon>
        <taxon>Pseudomonadati</taxon>
        <taxon>Pseudomonadota</taxon>
        <taxon>Gammaproteobacteria</taxon>
        <taxon>Legionellales</taxon>
        <taxon>Legionellaceae</taxon>
        <taxon>Legionella</taxon>
    </lineage>
</organism>
<sequence>MHMHWIDYVILGIVGLSLITGLFRGFVKEIVSLAVWIIAIWLAFNHSEQLDPWLQKYIQDKTARTAAAFIGVLLAALVVGGLFNAILSFVLKRTGLSGPDRLLGMGFGFVRGVFIVALMMTVIKLTSLPYQQYRSESQLYQHFDPMVSWLSSHMPDVLQKVKSIDKPENIIDIAPAA</sequence>
<proteinExistence type="predicted"/>
<dbReference type="Pfam" id="PF02674">
    <property type="entry name" value="Colicin_V"/>
    <property type="match status" value="1"/>
</dbReference>
<dbReference type="GO" id="GO:0009403">
    <property type="term" value="P:toxin biosynthetic process"/>
    <property type="evidence" value="ECO:0007669"/>
    <property type="project" value="InterPro"/>
</dbReference>
<feature type="transmembrane region" description="Helical" evidence="5">
    <location>
        <begin position="67"/>
        <end position="90"/>
    </location>
</feature>
<accession>A0A0W0R4A5</accession>
<evidence type="ECO:0000256" key="1">
    <source>
        <dbReference type="ARBA" id="ARBA00004141"/>
    </source>
</evidence>